<gene>
    <name evidence="2" type="ORF">FHS31_001331</name>
</gene>
<evidence type="ECO:0000313" key="2">
    <source>
        <dbReference type="EMBL" id="NIJ07721.1"/>
    </source>
</evidence>
<keyword evidence="2" id="KW-0808">Transferase</keyword>
<dbReference type="PANTHER" id="PTHR43861">
    <property type="entry name" value="TRANS-ACONITATE 2-METHYLTRANSFERASE-RELATED"/>
    <property type="match status" value="1"/>
</dbReference>
<dbReference type="GO" id="GO:0032259">
    <property type="term" value="P:methylation"/>
    <property type="evidence" value="ECO:0007669"/>
    <property type="project" value="UniProtKB-KW"/>
</dbReference>
<feature type="domain" description="Methyltransferase" evidence="1">
    <location>
        <begin position="93"/>
        <end position="202"/>
    </location>
</feature>
<keyword evidence="2" id="KW-0489">Methyltransferase</keyword>
<evidence type="ECO:0000259" key="1">
    <source>
        <dbReference type="Pfam" id="PF13847"/>
    </source>
</evidence>
<reference evidence="2 3" key="1">
    <citation type="submission" date="2020-03" db="EMBL/GenBank/DDBJ databases">
        <title>Genomic Encyclopedia of Type Strains, Phase III (KMG-III): the genomes of soil and plant-associated and newly described type strains.</title>
        <authorList>
            <person name="Whitman W."/>
        </authorList>
    </citation>
    <scope>NUCLEOTIDE SEQUENCE [LARGE SCALE GENOMIC DNA]</scope>
    <source>
        <strain evidence="2 3">CECT 8804</strain>
    </source>
</reference>
<dbReference type="InterPro" id="IPR029063">
    <property type="entry name" value="SAM-dependent_MTases_sf"/>
</dbReference>
<organism evidence="2 3">
    <name type="scientific">Sphingomonas vulcanisoli</name>
    <dbReference type="NCBI Taxonomy" id="1658060"/>
    <lineage>
        <taxon>Bacteria</taxon>
        <taxon>Pseudomonadati</taxon>
        <taxon>Pseudomonadota</taxon>
        <taxon>Alphaproteobacteria</taxon>
        <taxon>Sphingomonadales</taxon>
        <taxon>Sphingomonadaceae</taxon>
        <taxon>Sphingomonas</taxon>
    </lineage>
</organism>
<accession>A0ABX0TVV2</accession>
<protein>
    <submittedName>
        <fullName evidence="2">SAM-dependent methyltransferase</fullName>
    </submittedName>
</protein>
<evidence type="ECO:0000313" key="3">
    <source>
        <dbReference type="Proteomes" id="UP000727456"/>
    </source>
</evidence>
<dbReference type="Gene3D" id="3.40.50.150">
    <property type="entry name" value="Vaccinia Virus protein VP39"/>
    <property type="match status" value="1"/>
</dbReference>
<dbReference type="SUPFAM" id="SSF53335">
    <property type="entry name" value="S-adenosyl-L-methionine-dependent methyltransferases"/>
    <property type="match status" value="1"/>
</dbReference>
<dbReference type="InterPro" id="IPR025714">
    <property type="entry name" value="Methyltranfer_dom"/>
</dbReference>
<comment type="caution">
    <text evidence="2">The sequence shown here is derived from an EMBL/GenBank/DDBJ whole genome shotgun (WGS) entry which is preliminary data.</text>
</comment>
<proteinExistence type="predicted"/>
<dbReference type="RefSeq" id="WP_167072600.1">
    <property type="nucleotide sequence ID" value="NZ_JAAOZC010000003.1"/>
</dbReference>
<name>A0ABX0TVV2_9SPHN</name>
<dbReference type="CDD" id="cd02440">
    <property type="entry name" value="AdoMet_MTases"/>
    <property type="match status" value="1"/>
</dbReference>
<dbReference type="Proteomes" id="UP000727456">
    <property type="component" value="Unassembled WGS sequence"/>
</dbReference>
<sequence>MISPLALSLSKGRSSFPHREVEGRCFDKLSTSGFVLATLLLAGCGHAETDRDAAGFPLPDRPVASIVSPRWSTEPERDLAHEADAVIAAAGVKPGMAVADIGAGEGYYTLHLAKAVGGRGQVIAEDIMPAYVTGLRQRVDRSKLANVSVSLGKPDDAQLPPASADRIFLIHMYHEIGDPYALMARLRPALRPGGRIIIVDANRETGAHGTPPTLLKCEMAAVGYRQIGWRDMPAARGYLAAFVPVGEPPRPEAITVCKA</sequence>
<dbReference type="EMBL" id="JAAOZC010000003">
    <property type="protein sequence ID" value="NIJ07721.1"/>
    <property type="molecule type" value="Genomic_DNA"/>
</dbReference>
<dbReference type="Pfam" id="PF13847">
    <property type="entry name" value="Methyltransf_31"/>
    <property type="match status" value="1"/>
</dbReference>
<keyword evidence="3" id="KW-1185">Reference proteome</keyword>
<dbReference type="GO" id="GO:0008168">
    <property type="term" value="F:methyltransferase activity"/>
    <property type="evidence" value="ECO:0007669"/>
    <property type="project" value="UniProtKB-KW"/>
</dbReference>